<evidence type="ECO:0000256" key="2">
    <source>
        <dbReference type="ARBA" id="ARBA00022552"/>
    </source>
</evidence>
<feature type="domain" description="Ribosomal RNA adenine methylase transferase N-terminal" evidence="9">
    <location>
        <begin position="33"/>
        <end position="203"/>
    </location>
</feature>
<comment type="caution">
    <text evidence="7 8">Lacks conserved residue(s) required for the propagation of feature annotation.</text>
</comment>
<feature type="binding site" evidence="7 8">
    <location>
        <position position="118"/>
    </location>
    <ligand>
        <name>S-adenosyl-L-methionine</name>
        <dbReference type="ChEBI" id="CHEBI:59789"/>
    </ligand>
</feature>
<evidence type="ECO:0000256" key="4">
    <source>
        <dbReference type="ARBA" id="ARBA00022679"/>
    </source>
</evidence>
<dbReference type="InterPro" id="IPR011530">
    <property type="entry name" value="rRNA_adenine_dimethylase"/>
</dbReference>
<dbReference type="Proteomes" id="UP000178417">
    <property type="component" value="Unassembled WGS sequence"/>
</dbReference>
<keyword evidence="1 7" id="KW-0963">Cytoplasm</keyword>
<feature type="binding site" evidence="7 8">
    <location>
        <position position="53"/>
    </location>
    <ligand>
        <name>S-adenosyl-L-methionine</name>
        <dbReference type="ChEBI" id="CHEBI:59789"/>
    </ligand>
</feature>
<dbReference type="STRING" id="1802579.A2310_08355"/>
<evidence type="ECO:0000313" key="10">
    <source>
        <dbReference type="EMBL" id="OGC24406.1"/>
    </source>
</evidence>
<keyword evidence="3 7" id="KW-0489">Methyltransferase</keyword>
<organism evidence="10 11">
    <name type="scientific">candidate division WOR-1 bacterium RIFOXYB2_FULL_37_13</name>
    <dbReference type="NCBI Taxonomy" id="1802579"/>
    <lineage>
        <taxon>Bacteria</taxon>
        <taxon>Bacillati</taxon>
        <taxon>Saganbacteria</taxon>
    </lineage>
</organism>
<dbReference type="InterPro" id="IPR020598">
    <property type="entry name" value="rRNA_Ade_methylase_Trfase_N"/>
</dbReference>
<name>A0A1F4SVF0_UNCSA</name>
<keyword evidence="5 7" id="KW-0949">S-adenosyl-L-methionine</keyword>
<feature type="binding site" evidence="7 8">
    <location>
        <position position="28"/>
    </location>
    <ligand>
        <name>S-adenosyl-L-methionine</name>
        <dbReference type="ChEBI" id="CHEBI:59789"/>
    </ligand>
</feature>
<dbReference type="AlphaFoldDB" id="A0A1F4SVF0"/>
<evidence type="ECO:0000313" key="11">
    <source>
        <dbReference type="Proteomes" id="UP000178417"/>
    </source>
</evidence>
<dbReference type="Gene3D" id="3.40.50.150">
    <property type="entry name" value="Vaccinia Virus protein VP39"/>
    <property type="match status" value="1"/>
</dbReference>
<keyword evidence="6 7" id="KW-0694">RNA-binding</keyword>
<keyword evidence="4 7" id="KW-0808">Transferase</keyword>
<evidence type="ECO:0000256" key="1">
    <source>
        <dbReference type="ARBA" id="ARBA00022490"/>
    </source>
</evidence>
<dbReference type="InterPro" id="IPR029063">
    <property type="entry name" value="SAM-dependent_MTases_sf"/>
</dbReference>
<accession>A0A1F4SVF0</accession>
<dbReference type="Pfam" id="PF00398">
    <property type="entry name" value="RrnaAD"/>
    <property type="match status" value="1"/>
</dbReference>
<dbReference type="NCBIfam" id="TIGR00755">
    <property type="entry name" value="ksgA"/>
    <property type="match status" value="1"/>
</dbReference>
<evidence type="ECO:0000256" key="6">
    <source>
        <dbReference type="ARBA" id="ARBA00022884"/>
    </source>
</evidence>
<sequence length="261" mass="29415">MSSLLKITKELLAVHNRRPRKSLGQNFLVDPQVLERIVDTAQLSPDDIVLEIGTGLGVLTNAMAEKVCKVITLDPDLEMLGMAKSVLGKHGNIEFIPESFLEYDPCLRGWPFNKIVANVPYYITTPIIEKILSWEKKPELVILTVQKEVAERIVSNPGTKKYGSFSVFVQNKAQSNIASLVSRRSFYPAPNVESAILVLKPYDKPLYDIDEKVVRAAFSQRRKTIRNTLKAFNVDFEKKGIDSSRRAETLSLEELQELSHS</sequence>
<dbReference type="CDD" id="cd02440">
    <property type="entry name" value="AdoMet_MTases"/>
    <property type="match status" value="1"/>
</dbReference>
<dbReference type="GO" id="GO:0052908">
    <property type="term" value="F:16S rRNA (adenine(1518)-N(6)/adenine(1519)-N(6))-dimethyltransferase activity"/>
    <property type="evidence" value="ECO:0007669"/>
    <property type="project" value="UniProtKB-EC"/>
</dbReference>
<comment type="catalytic activity">
    <reaction evidence="7">
        <text>adenosine(1518)/adenosine(1519) in 16S rRNA + 4 S-adenosyl-L-methionine = N(6)-dimethyladenosine(1518)/N(6)-dimethyladenosine(1519) in 16S rRNA + 4 S-adenosyl-L-homocysteine + 4 H(+)</text>
        <dbReference type="Rhea" id="RHEA:19609"/>
        <dbReference type="Rhea" id="RHEA-COMP:10232"/>
        <dbReference type="Rhea" id="RHEA-COMP:10233"/>
        <dbReference type="ChEBI" id="CHEBI:15378"/>
        <dbReference type="ChEBI" id="CHEBI:57856"/>
        <dbReference type="ChEBI" id="CHEBI:59789"/>
        <dbReference type="ChEBI" id="CHEBI:74411"/>
        <dbReference type="ChEBI" id="CHEBI:74493"/>
        <dbReference type="EC" id="2.1.1.182"/>
    </reaction>
</comment>
<dbReference type="SMART" id="SM00650">
    <property type="entry name" value="rADc"/>
    <property type="match status" value="1"/>
</dbReference>
<dbReference type="EC" id="2.1.1.182" evidence="7"/>
<keyword evidence="2 7" id="KW-0698">rRNA processing</keyword>
<dbReference type="InterPro" id="IPR023165">
    <property type="entry name" value="rRNA_Ade_diMease-like_C"/>
</dbReference>
<dbReference type="GO" id="GO:0003723">
    <property type="term" value="F:RNA binding"/>
    <property type="evidence" value="ECO:0007669"/>
    <property type="project" value="UniProtKB-UniRule"/>
</dbReference>
<protein>
    <recommendedName>
        <fullName evidence="7">Ribosomal RNA small subunit methyltransferase A</fullName>
        <ecNumber evidence="7">2.1.1.182</ecNumber>
    </recommendedName>
    <alternativeName>
        <fullName evidence="7">16S rRNA (adenine(1518)-N(6)/adenine(1519)-N(6))-dimethyltransferase</fullName>
    </alternativeName>
    <alternativeName>
        <fullName evidence="7">16S rRNA dimethyladenosine transferase</fullName>
    </alternativeName>
    <alternativeName>
        <fullName evidence="7">16S rRNA dimethylase</fullName>
    </alternativeName>
    <alternativeName>
        <fullName evidence="7">S-adenosylmethionine-6-N', N'-adenosyl(rRNA) dimethyltransferase</fullName>
    </alternativeName>
</protein>
<feature type="binding site" evidence="7 8">
    <location>
        <position position="26"/>
    </location>
    <ligand>
        <name>S-adenosyl-L-methionine</name>
        <dbReference type="ChEBI" id="CHEBI:59789"/>
    </ligand>
</feature>
<dbReference type="PANTHER" id="PTHR11727:SF7">
    <property type="entry name" value="DIMETHYLADENOSINE TRANSFERASE-RELATED"/>
    <property type="match status" value="1"/>
</dbReference>
<proteinExistence type="inferred from homology"/>
<comment type="similarity">
    <text evidence="7">Belongs to the class I-like SAM-binding methyltransferase superfamily. rRNA adenine N(6)-methyltransferase family. RsmA subfamily.</text>
</comment>
<dbReference type="PROSITE" id="PS51689">
    <property type="entry name" value="SAM_RNA_A_N6_MT"/>
    <property type="match status" value="1"/>
</dbReference>
<dbReference type="HAMAP" id="MF_00607">
    <property type="entry name" value="16SrRNA_methyltr_A"/>
    <property type="match status" value="1"/>
</dbReference>
<reference evidence="10 11" key="1">
    <citation type="journal article" date="2016" name="Nat. Commun.">
        <title>Thousands of microbial genomes shed light on interconnected biogeochemical processes in an aquifer system.</title>
        <authorList>
            <person name="Anantharaman K."/>
            <person name="Brown C.T."/>
            <person name="Hug L.A."/>
            <person name="Sharon I."/>
            <person name="Castelle C.J."/>
            <person name="Probst A.J."/>
            <person name="Thomas B.C."/>
            <person name="Singh A."/>
            <person name="Wilkins M.J."/>
            <person name="Karaoz U."/>
            <person name="Brodie E.L."/>
            <person name="Williams K.H."/>
            <person name="Hubbard S.S."/>
            <person name="Banfield J.F."/>
        </authorList>
    </citation>
    <scope>NUCLEOTIDE SEQUENCE [LARGE SCALE GENOMIC DNA]</scope>
</reference>
<dbReference type="PANTHER" id="PTHR11727">
    <property type="entry name" value="DIMETHYLADENOSINE TRANSFERASE"/>
    <property type="match status" value="1"/>
</dbReference>
<dbReference type="GO" id="GO:0005829">
    <property type="term" value="C:cytosol"/>
    <property type="evidence" value="ECO:0007669"/>
    <property type="project" value="TreeGrafter"/>
</dbReference>
<evidence type="ECO:0000256" key="3">
    <source>
        <dbReference type="ARBA" id="ARBA00022603"/>
    </source>
</evidence>
<dbReference type="Gene3D" id="1.10.8.100">
    <property type="entry name" value="Ribosomal RNA adenine dimethylase-like, domain 2"/>
    <property type="match status" value="1"/>
</dbReference>
<comment type="subcellular location">
    <subcellularLocation>
        <location evidence="7">Cytoplasm</location>
    </subcellularLocation>
</comment>
<feature type="binding site" evidence="8">
    <location>
        <position position="74"/>
    </location>
    <ligand>
        <name>S-adenosyl-L-methionine</name>
        <dbReference type="ChEBI" id="CHEBI:59789"/>
    </ligand>
</feature>
<dbReference type="SUPFAM" id="SSF53335">
    <property type="entry name" value="S-adenosyl-L-methionine-dependent methyltransferases"/>
    <property type="match status" value="1"/>
</dbReference>
<evidence type="ECO:0000256" key="8">
    <source>
        <dbReference type="PROSITE-ProRule" id="PRU01026"/>
    </source>
</evidence>
<gene>
    <name evidence="7" type="primary">rsmA</name>
    <name evidence="7" type="synonym">ksgA</name>
    <name evidence="10" type="ORF">A2310_08355</name>
</gene>
<dbReference type="InterPro" id="IPR001737">
    <property type="entry name" value="KsgA/Erm"/>
</dbReference>
<comment type="caution">
    <text evidence="10">The sequence shown here is derived from an EMBL/GenBank/DDBJ whole genome shotgun (WGS) entry which is preliminary data.</text>
</comment>
<dbReference type="EMBL" id="MEUB01000009">
    <property type="protein sequence ID" value="OGC24406.1"/>
    <property type="molecule type" value="Genomic_DNA"/>
</dbReference>
<comment type="function">
    <text evidence="7">Specifically dimethylates two adjacent adenosines (A1518 and A1519) in the loop of a conserved hairpin near the 3'-end of 16S rRNA in the 30S particle. May play a critical role in biogenesis of 30S subunits.</text>
</comment>
<evidence type="ECO:0000259" key="9">
    <source>
        <dbReference type="SMART" id="SM00650"/>
    </source>
</evidence>
<evidence type="ECO:0000256" key="7">
    <source>
        <dbReference type="HAMAP-Rule" id="MF_00607"/>
    </source>
</evidence>
<evidence type="ECO:0000256" key="5">
    <source>
        <dbReference type="ARBA" id="ARBA00022691"/>
    </source>
</evidence>